<feature type="compositionally biased region" description="Basic and acidic residues" evidence="2">
    <location>
        <begin position="182"/>
        <end position="223"/>
    </location>
</feature>
<feature type="compositionally biased region" description="Acidic residues" evidence="2">
    <location>
        <begin position="280"/>
        <end position="289"/>
    </location>
</feature>
<protein>
    <recommendedName>
        <fullName evidence="3">Opioid growth factor receptor (OGFr) conserved domain-containing protein</fullName>
    </recommendedName>
</protein>
<dbReference type="STRING" id="400682.A0A1X7TY58"/>
<dbReference type="AlphaFoldDB" id="A0A1X7TY58"/>
<reference evidence="5" key="1">
    <citation type="journal article" date="2010" name="Nature">
        <title>The Amphimedon queenslandica genome and the evolution of animal complexity.</title>
        <authorList>
            <person name="Srivastava M."/>
            <person name="Simakov O."/>
            <person name="Chapman J."/>
            <person name="Fahey B."/>
            <person name="Gauthier M.E."/>
            <person name="Mitros T."/>
            <person name="Richards G.S."/>
            <person name="Conaco C."/>
            <person name="Dacre M."/>
            <person name="Hellsten U."/>
            <person name="Larroux C."/>
            <person name="Putnam N.H."/>
            <person name="Stanke M."/>
            <person name="Adamska M."/>
            <person name="Darling A."/>
            <person name="Degnan S.M."/>
            <person name="Oakley T.H."/>
            <person name="Plachetzki D.C."/>
            <person name="Zhai Y."/>
            <person name="Adamski M."/>
            <person name="Calcino A."/>
            <person name="Cummins S.F."/>
            <person name="Goodstein D.M."/>
            <person name="Harris C."/>
            <person name="Jackson D.J."/>
            <person name="Leys S.P."/>
            <person name="Shu S."/>
            <person name="Woodcroft B.J."/>
            <person name="Vervoort M."/>
            <person name="Kosik K.S."/>
            <person name="Manning G."/>
            <person name="Degnan B.M."/>
            <person name="Rokhsar D.S."/>
        </authorList>
    </citation>
    <scope>NUCLEOTIDE SEQUENCE [LARGE SCALE GENOMIC DNA]</scope>
</reference>
<sequence>MEEAVNKGEEGNIQDGGSNESVGKDTSEGAEDAKLDSNQLKEEGLEGSTQKDDSMEVSDVRNSDGTKVEREEGGDNGNESENKHRGKEIENETEKLTVPTDSESGHAKRPFKDDMKAEEAVTKSEEENIQDGGSSELVGTVGKDNENSESKGAKLDSNQLKDKGMEDSTEKDESMEVSHTSDGTEVKGEEGRNNGKESEKDKKGNEDGGKEIESEIKKPKVDRSPTGSLDSEGGHTKRPWRDPPTGSLDSKGHAKKDVKIDETGQEDPSADSPAYSDGTEPADDSDMEYEGGRSSPPVKSKEKEKQQSSFWSRGFNLRSTKLSMPRINRYSSDDTAEYRNGYPGKRDYPDIDDNYKFYTNQIRSYPSGDFIDNIHQNWWGNYRLLEFHHSYIQWLFPIRERGLNWHAQELQLHEIESICDDKDALNRVVKSYEMMLDFYGLKLVNKETGKVERSDRWEERFRNLNESGHNYLRVTRILKCLGEFKLEHYKPPLIHTFLHEAITTGKLRNTLSSCVNYWIPVVKDDKEREKLMKLAKKLIDKVNGEEKSKKK</sequence>
<feature type="compositionally biased region" description="Basic and acidic residues" evidence="2">
    <location>
        <begin position="80"/>
        <end position="95"/>
    </location>
</feature>
<dbReference type="InterPro" id="IPR006757">
    <property type="entry name" value="OGF_rcpt"/>
</dbReference>
<evidence type="ECO:0000256" key="1">
    <source>
        <dbReference type="ARBA" id="ARBA00010365"/>
    </source>
</evidence>
<gene>
    <name evidence="4" type="primary">105314201</name>
</gene>
<comment type="similarity">
    <text evidence="1">Belongs to the opioid growth factor receptor family.</text>
</comment>
<evidence type="ECO:0000313" key="5">
    <source>
        <dbReference type="Proteomes" id="UP000007879"/>
    </source>
</evidence>
<accession>A0A1X7TY58</accession>
<dbReference type="PANTHER" id="PTHR14015">
    <property type="entry name" value="OPIOID GROWTH FACTOR RECEPTOR OGFR ZETA-TYPE OPIOID RECEPTOR"/>
    <property type="match status" value="1"/>
</dbReference>
<dbReference type="OrthoDB" id="9030204at2759"/>
<feature type="compositionally biased region" description="Basic and acidic residues" evidence="2">
    <location>
        <begin position="250"/>
        <end position="262"/>
    </location>
</feature>
<dbReference type="Proteomes" id="UP000007879">
    <property type="component" value="Unassembled WGS sequence"/>
</dbReference>
<organism evidence="4">
    <name type="scientific">Amphimedon queenslandica</name>
    <name type="common">Sponge</name>
    <dbReference type="NCBI Taxonomy" id="400682"/>
    <lineage>
        <taxon>Eukaryota</taxon>
        <taxon>Metazoa</taxon>
        <taxon>Porifera</taxon>
        <taxon>Demospongiae</taxon>
        <taxon>Heteroscleromorpha</taxon>
        <taxon>Haplosclerida</taxon>
        <taxon>Niphatidae</taxon>
        <taxon>Amphimedon</taxon>
    </lineage>
</organism>
<reference evidence="4" key="2">
    <citation type="submission" date="2017-05" db="UniProtKB">
        <authorList>
            <consortium name="EnsemblMetazoa"/>
        </authorList>
    </citation>
    <scope>IDENTIFICATION</scope>
</reference>
<dbReference type="KEGG" id="aqu:105314201"/>
<evidence type="ECO:0000259" key="3">
    <source>
        <dbReference type="Pfam" id="PF04664"/>
    </source>
</evidence>
<feature type="compositionally biased region" description="Basic and acidic residues" evidence="2">
    <location>
        <begin position="232"/>
        <end position="241"/>
    </location>
</feature>
<keyword evidence="5" id="KW-1185">Reference proteome</keyword>
<evidence type="ECO:0000313" key="4">
    <source>
        <dbReference type="EnsemblMetazoa" id="Aqu2.1.20227_001"/>
    </source>
</evidence>
<name>A0A1X7TY58_AMPQE</name>
<dbReference type="EnsemblMetazoa" id="Aqu2.1.20227_001">
    <property type="protein sequence ID" value="Aqu2.1.20227_001"/>
    <property type="gene ID" value="Aqu2.1.20227"/>
</dbReference>
<dbReference type="InParanoid" id="A0A1X7TY58"/>
<feature type="compositionally biased region" description="Basic and acidic residues" evidence="2">
    <location>
        <begin position="103"/>
        <end position="126"/>
    </location>
</feature>
<feature type="compositionally biased region" description="Basic and acidic residues" evidence="2">
    <location>
        <begin position="22"/>
        <end position="73"/>
    </location>
</feature>
<dbReference type="Pfam" id="PF04664">
    <property type="entry name" value="OGFr_N"/>
    <property type="match status" value="1"/>
</dbReference>
<dbReference type="InterPro" id="IPR039574">
    <property type="entry name" value="OGFr"/>
</dbReference>
<feature type="compositionally biased region" description="Basic and acidic residues" evidence="2">
    <location>
        <begin position="1"/>
        <end position="10"/>
    </location>
</feature>
<dbReference type="GO" id="GO:0140625">
    <property type="term" value="F:opioid growth factor receptor activity"/>
    <property type="evidence" value="ECO:0007669"/>
    <property type="project" value="InterPro"/>
</dbReference>
<dbReference type="EnsemblMetazoa" id="XM_011408230.2">
    <property type="protein sequence ID" value="XP_011406532.2"/>
    <property type="gene ID" value="LOC105314201"/>
</dbReference>
<proteinExistence type="inferred from homology"/>
<evidence type="ECO:0000256" key="2">
    <source>
        <dbReference type="SAM" id="MobiDB-lite"/>
    </source>
</evidence>
<feature type="region of interest" description="Disordered" evidence="2">
    <location>
        <begin position="1"/>
        <end position="310"/>
    </location>
</feature>
<dbReference type="PANTHER" id="PTHR14015:SF2">
    <property type="entry name" value="OPIOID GROWTH FACTOR RECEPTOR (OGFR) CONSERVED DOMAIN-CONTAINING PROTEIN"/>
    <property type="match status" value="1"/>
</dbReference>
<feature type="compositionally biased region" description="Basic and acidic residues" evidence="2">
    <location>
        <begin position="143"/>
        <end position="176"/>
    </location>
</feature>
<dbReference type="GO" id="GO:0016020">
    <property type="term" value="C:membrane"/>
    <property type="evidence" value="ECO:0007669"/>
    <property type="project" value="InterPro"/>
</dbReference>
<dbReference type="eggNOG" id="ENOG502QVIF">
    <property type="taxonomic scope" value="Eukaryota"/>
</dbReference>
<feature type="domain" description="Opioid growth factor receptor (OGFr) conserved" evidence="3">
    <location>
        <begin position="354"/>
        <end position="537"/>
    </location>
</feature>